<dbReference type="KEGG" id="cvn:111132872"/>
<dbReference type="Gene3D" id="1.10.1280.10">
    <property type="entry name" value="Di-copper center containing domain from catechol oxidase"/>
    <property type="match status" value="1"/>
</dbReference>
<dbReference type="RefSeq" id="XP_022336494.1">
    <property type="nucleotide sequence ID" value="XM_022480786.1"/>
</dbReference>
<feature type="region of interest" description="Disordered" evidence="3">
    <location>
        <begin position="427"/>
        <end position="475"/>
    </location>
</feature>
<feature type="signal peptide" evidence="4">
    <location>
        <begin position="1"/>
        <end position="22"/>
    </location>
</feature>
<dbReference type="AlphaFoldDB" id="A0A8B8E9Z7"/>
<dbReference type="Proteomes" id="UP000694844">
    <property type="component" value="Chromosome 5"/>
</dbReference>
<evidence type="ECO:0000313" key="8">
    <source>
        <dbReference type="RefSeq" id="XP_022336494.1"/>
    </source>
</evidence>
<evidence type="ECO:0000313" key="7">
    <source>
        <dbReference type="Proteomes" id="UP000694844"/>
    </source>
</evidence>
<dbReference type="PANTHER" id="PTHR11474:SF126">
    <property type="entry name" value="TYROSINASE-LIKE PROTEIN TYR-1-RELATED"/>
    <property type="match status" value="1"/>
</dbReference>
<name>A0A8B8E9Z7_CRAVI</name>
<keyword evidence="4" id="KW-0732">Signal</keyword>
<organism evidence="7 8">
    <name type="scientific">Crassostrea virginica</name>
    <name type="common">Eastern oyster</name>
    <dbReference type="NCBI Taxonomy" id="6565"/>
    <lineage>
        <taxon>Eukaryota</taxon>
        <taxon>Metazoa</taxon>
        <taxon>Spiralia</taxon>
        <taxon>Lophotrochozoa</taxon>
        <taxon>Mollusca</taxon>
        <taxon>Bivalvia</taxon>
        <taxon>Autobranchia</taxon>
        <taxon>Pteriomorphia</taxon>
        <taxon>Ostreida</taxon>
        <taxon>Ostreoidea</taxon>
        <taxon>Ostreidae</taxon>
        <taxon>Crassostrea</taxon>
    </lineage>
</organism>
<dbReference type="SUPFAM" id="SSF48056">
    <property type="entry name" value="Di-copper centre-containing domain"/>
    <property type="match status" value="1"/>
</dbReference>
<dbReference type="GeneID" id="111132872"/>
<keyword evidence="7" id="KW-1185">Reference proteome</keyword>
<keyword evidence="1" id="KW-0479">Metal-binding</keyword>
<dbReference type="PANTHER" id="PTHR11474">
    <property type="entry name" value="TYROSINASE FAMILY MEMBER"/>
    <property type="match status" value="1"/>
</dbReference>
<dbReference type="InterPro" id="IPR002227">
    <property type="entry name" value="Tyrosinase_Cu-bd"/>
</dbReference>
<dbReference type="GO" id="GO:0016491">
    <property type="term" value="F:oxidoreductase activity"/>
    <property type="evidence" value="ECO:0007669"/>
    <property type="project" value="InterPro"/>
</dbReference>
<evidence type="ECO:0000256" key="1">
    <source>
        <dbReference type="ARBA" id="ARBA00022723"/>
    </source>
</evidence>
<dbReference type="PRINTS" id="PR00092">
    <property type="entry name" value="TYROSINASE"/>
</dbReference>
<evidence type="ECO:0000259" key="6">
    <source>
        <dbReference type="PROSITE" id="PS00498"/>
    </source>
</evidence>
<dbReference type="GO" id="GO:0046872">
    <property type="term" value="F:metal ion binding"/>
    <property type="evidence" value="ECO:0007669"/>
    <property type="project" value="UniProtKB-KW"/>
</dbReference>
<dbReference type="PROSITE" id="PS00497">
    <property type="entry name" value="TYROSINASE_1"/>
    <property type="match status" value="1"/>
</dbReference>
<protein>
    <submittedName>
        <fullName evidence="8">Tyrosinase-like protein 1</fullName>
    </submittedName>
</protein>
<evidence type="ECO:0000256" key="3">
    <source>
        <dbReference type="SAM" id="MobiDB-lite"/>
    </source>
</evidence>
<evidence type="ECO:0000256" key="2">
    <source>
        <dbReference type="ARBA" id="ARBA00023008"/>
    </source>
</evidence>
<dbReference type="Pfam" id="PF00264">
    <property type="entry name" value="Tyrosinase"/>
    <property type="match status" value="1"/>
</dbReference>
<dbReference type="PROSITE" id="PS00498">
    <property type="entry name" value="TYROSINASE_2"/>
    <property type="match status" value="1"/>
</dbReference>
<dbReference type="InterPro" id="IPR008922">
    <property type="entry name" value="Di-copper_centre_dom_sf"/>
</dbReference>
<feature type="domain" description="Tyrosinase copper-binding" evidence="6">
    <location>
        <begin position="308"/>
        <end position="319"/>
    </location>
</feature>
<dbReference type="OrthoDB" id="6132182at2759"/>
<evidence type="ECO:0000259" key="5">
    <source>
        <dbReference type="PROSITE" id="PS00497"/>
    </source>
</evidence>
<gene>
    <name evidence="8" type="primary">LOC111132872</name>
</gene>
<feature type="domain" description="Tyrosinase copper-binding" evidence="5">
    <location>
        <begin position="170"/>
        <end position="187"/>
    </location>
</feature>
<proteinExistence type="predicted"/>
<sequence length="712" mass="79912">MDFWKQTAIVSVFLGLLGLSSALLELSQFPDELRECYEFRSYNMTPSDQDAIHIQNFCYRQYQYKQLAKGNMGSSPNITQEGINYIQGLFRQIFNEAREVHQFHQSSKRHKRQVSTWRYRQEVRSPRAYPRYANCILRLQRESVEPPQAGRNTYQTLAVMHSGEVLAYAHGGPAFIPWHRIYLLLLETACGVPIPYWDSTVDHDMADPTMSILWSDMFYGNGDGDVMTGPYQSVRTILGGPLQRNIGTGESPLFTKEGLRAVLSRRRYSEIVEPKQGAEYIYSLEGHHNGPHVWVGGHLSLTNTAAYDPIFFNHHAFIDHVYELFRQQQLQFPINPQGDYPAMTPQGHAANDLIDFRPYAMPLRNIEGLSNYIANMVRYEPLPNCMNRCNGSPFLFCDQARFVCVSRPRPAGMMTGTGAQGFDLTSQPGQAPASQNVPSVSRTRAQARGPIPGGARFRAAPFTDSRNRPDTIGSAPAAPQVLAAGVQARTGRKRREATTSVHQNSSSFVNGDPQMSSLQRSFTNTFVIDGVVDLKRWVYVSVRVVYSRSLNKDGKDPTFHANKHSADVSKDTCHAVESGASKVYVTSHGLNYDGIYKEFAIVDERQPVSITTAAVGIKNPDYGNGETLFTAYDSCGRPCRPLCLASVQGKQKYKPCSAVFKVSSASPKMFHLSYRDALTGDWQTGNLIDSFDMEIPAITFVCDHSKFWPWEY</sequence>
<accession>A0A8B8E9Z7</accession>
<reference evidence="8" key="1">
    <citation type="submission" date="2025-08" db="UniProtKB">
        <authorList>
            <consortium name="RefSeq"/>
        </authorList>
    </citation>
    <scope>IDENTIFICATION</scope>
    <source>
        <tissue evidence="8">Whole sample</tissue>
    </source>
</reference>
<dbReference type="InterPro" id="IPR050316">
    <property type="entry name" value="Tyrosinase/Hemocyanin"/>
</dbReference>
<keyword evidence="2" id="KW-0186">Copper</keyword>
<feature type="compositionally biased region" description="Polar residues" evidence="3">
    <location>
        <begin position="498"/>
        <end position="512"/>
    </location>
</feature>
<evidence type="ECO:0000256" key="4">
    <source>
        <dbReference type="SAM" id="SignalP"/>
    </source>
</evidence>
<feature type="region of interest" description="Disordered" evidence="3">
    <location>
        <begin position="488"/>
        <end position="512"/>
    </location>
</feature>
<feature type="compositionally biased region" description="Polar residues" evidence="3">
    <location>
        <begin position="427"/>
        <end position="444"/>
    </location>
</feature>
<feature type="chain" id="PRO_5034511381" evidence="4">
    <location>
        <begin position="23"/>
        <end position="712"/>
    </location>
</feature>